<keyword evidence="1" id="KW-0472">Membrane</keyword>
<feature type="transmembrane region" description="Helical" evidence="1">
    <location>
        <begin position="6"/>
        <end position="29"/>
    </location>
</feature>
<dbReference type="AlphaFoldDB" id="A0A7W7I1Q1"/>
<dbReference type="Proteomes" id="UP000578112">
    <property type="component" value="Unassembled WGS sequence"/>
</dbReference>
<comment type="caution">
    <text evidence="2">The sequence shown here is derived from an EMBL/GenBank/DDBJ whole genome shotgun (WGS) entry which is preliminary data.</text>
</comment>
<evidence type="ECO:0000256" key="1">
    <source>
        <dbReference type="SAM" id="Phobius"/>
    </source>
</evidence>
<name>A0A7W7I1Q1_9ACTN</name>
<gene>
    <name evidence="2" type="ORF">BJ971_005417</name>
</gene>
<reference evidence="2 3" key="1">
    <citation type="submission" date="2020-08" db="EMBL/GenBank/DDBJ databases">
        <title>Sequencing the genomes of 1000 actinobacteria strains.</title>
        <authorList>
            <person name="Klenk H.-P."/>
        </authorList>
    </citation>
    <scope>NUCLEOTIDE SEQUENCE [LARGE SCALE GENOMIC DNA]</scope>
    <source>
        <strain evidence="2 3">DSM 43149</strain>
    </source>
</reference>
<protein>
    <submittedName>
        <fullName evidence="2">Uncharacterized protein</fullName>
    </submittedName>
</protein>
<organism evidence="2 3">
    <name type="scientific">Actinoplanes digitatis</name>
    <dbReference type="NCBI Taxonomy" id="1868"/>
    <lineage>
        <taxon>Bacteria</taxon>
        <taxon>Bacillati</taxon>
        <taxon>Actinomycetota</taxon>
        <taxon>Actinomycetes</taxon>
        <taxon>Micromonosporales</taxon>
        <taxon>Micromonosporaceae</taxon>
        <taxon>Actinoplanes</taxon>
    </lineage>
</organism>
<dbReference type="RefSeq" id="WP_184996001.1">
    <property type="nucleotide sequence ID" value="NZ_BOMK01000003.1"/>
</dbReference>
<sequence length="112" mass="11398">MEWTTAALLGMVGGGIVEVVAVWGNLAAWQKDRHAARRRGRRLPPVTRYIDPAADTLVAVTRLALGAAAAAILHTQISGALTAIAVGASGPALLAQLGASRVPSVPVESGTP</sequence>
<keyword evidence="1" id="KW-0812">Transmembrane</keyword>
<keyword evidence="1" id="KW-1133">Transmembrane helix</keyword>
<evidence type="ECO:0000313" key="2">
    <source>
        <dbReference type="EMBL" id="MBB4764861.1"/>
    </source>
</evidence>
<proteinExistence type="predicted"/>
<evidence type="ECO:0000313" key="3">
    <source>
        <dbReference type="Proteomes" id="UP000578112"/>
    </source>
</evidence>
<dbReference type="EMBL" id="JACHNH010000001">
    <property type="protein sequence ID" value="MBB4764861.1"/>
    <property type="molecule type" value="Genomic_DNA"/>
</dbReference>
<keyword evidence="3" id="KW-1185">Reference proteome</keyword>
<accession>A0A7W7I1Q1</accession>